<dbReference type="InterPro" id="IPR043744">
    <property type="entry name" value="DUF5689"/>
</dbReference>
<accession>A0A4Y8L440</accession>
<dbReference type="RefSeq" id="WP_134436120.1">
    <property type="nucleotide sequence ID" value="NZ_SOML01000004.1"/>
</dbReference>
<sequence>MKTLKRLSYLLLIAILATSCERDYDAPPLNMPEYTGDAPNITISGLKEKFAAVTSNTPQLIEESLILKARVGGNDISGNIYKQLIIQDETGGISIGVDQNSIYTTYRVGQEVFIDLKNLYIVNYGGELQIGYGTTQANRIPWANFKAQAHLNQWPDSTLIAPKIVAIKDLKVDMNNTVVQLDSVYFVNGGKSTFAVNETTTSQTLKDKDGNSIDVRTSSYSNFANDLLPVGTGTLVGVLGRYNGNWQFTIRSKSDVKNFNGETPSSPEGKGTGTKEDPYDITNAIAKQNETDVWVKGYIVGSVPSAKLTEAEFTAPFTSSSNILIAASADEKDPSKCFPIQLVYNTEPRKINLNENPGNKGKEVILKGSLTTYFGVAAMKETSDYVLEGGSTTPEEGVGTGTKEDPYDIKNAIAKQGETGKWIKAYIVGAVPGAKLEEAQFTAPFTSYSNILVAASASETDPSKCFPIQLVTKTEPRINLNLGDHPEMLGKEVKLLGDLTTYFNVAAMKSTSDYEIVGGSVTPGDNDGTKEKPFNISEFAAKNGTTGIWVEAYIVGDVPSAKLEEAEFAAPFTSETNILIAASPTEKDVTKCVPVQLPKALRPDLGLKNKADILGKKIKIKGDAATYFNVTGMKNTSEFEFEN</sequence>
<comment type="caution">
    <text evidence="4">The sequence shown here is derived from an EMBL/GenBank/DDBJ whole genome shotgun (WGS) entry which is preliminary data.</text>
</comment>
<dbReference type="Pfam" id="PF19886">
    <property type="entry name" value="DUF6359"/>
    <property type="match status" value="3"/>
</dbReference>
<keyword evidence="5" id="KW-1185">Reference proteome</keyword>
<dbReference type="STRING" id="1121485.GCA_000426485_00282"/>
<gene>
    <name evidence="4" type="ORF">E2605_08465</name>
</gene>
<evidence type="ECO:0000313" key="4">
    <source>
        <dbReference type="EMBL" id="TFD96838.1"/>
    </source>
</evidence>
<dbReference type="PROSITE" id="PS51257">
    <property type="entry name" value="PROKAR_LIPOPROTEIN"/>
    <property type="match status" value="1"/>
</dbReference>
<feature type="domain" description="DUF5689" evidence="2">
    <location>
        <begin position="39"/>
        <end position="256"/>
    </location>
</feature>
<organism evidence="4 5">
    <name type="scientific">Dysgonomonas capnocytophagoides</name>
    <dbReference type="NCBI Taxonomy" id="45254"/>
    <lineage>
        <taxon>Bacteria</taxon>
        <taxon>Pseudomonadati</taxon>
        <taxon>Bacteroidota</taxon>
        <taxon>Bacteroidia</taxon>
        <taxon>Bacteroidales</taxon>
        <taxon>Dysgonomonadaceae</taxon>
        <taxon>Dysgonomonas</taxon>
    </lineage>
</organism>
<evidence type="ECO:0000259" key="3">
    <source>
        <dbReference type="Pfam" id="PF19886"/>
    </source>
</evidence>
<evidence type="ECO:0000313" key="5">
    <source>
        <dbReference type="Proteomes" id="UP000297861"/>
    </source>
</evidence>
<evidence type="ECO:0000259" key="2">
    <source>
        <dbReference type="Pfam" id="PF18942"/>
    </source>
</evidence>
<feature type="domain" description="Endonuclease YhcR N-terminal" evidence="3">
    <location>
        <begin position="534"/>
        <end position="641"/>
    </location>
</feature>
<dbReference type="OrthoDB" id="1492759at2"/>
<name>A0A4Y8L440_9BACT</name>
<evidence type="ECO:0000256" key="1">
    <source>
        <dbReference type="SAM" id="MobiDB-lite"/>
    </source>
</evidence>
<protein>
    <submittedName>
        <fullName evidence="4">Uncharacterized protein</fullName>
    </submittedName>
</protein>
<reference evidence="4 5" key="1">
    <citation type="submission" date="2019-03" db="EMBL/GenBank/DDBJ databases">
        <title>San Antonio Military Medical Center submission to MRSN (WRAIR), pending publication.</title>
        <authorList>
            <person name="Blyth D.M."/>
            <person name="Mccarthy S.L."/>
            <person name="Schall S.E."/>
            <person name="Stam J.A."/>
            <person name="Ong A.C."/>
            <person name="Mcgann P.T."/>
        </authorList>
    </citation>
    <scope>NUCLEOTIDE SEQUENCE [LARGE SCALE GENOMIC DNA]</scope>
    <source>
        <strain evidence="4 5">MRSN571793</strain>
    </source>
</reference>
<feature type="domain" description="Endonuclease YhcR N-terminal" evidence="3">
    <location>
        <begin position="279"/>
        <end position="387"/>
    </location>
</feature>
<feature type="region of interest" description="Disordered" evidence="1">
    <location>
        <begin position="257"/>
        <end position="276"/>
    </location>
</feature>
<feature type="domain" description="Endonuclease YhcR N-terminal" evidence="3">
    <location>
        <begin position="407"/>
        <end position="516"/>
    </location>
</feature>
<dbReference type="AlphaFoldDB" id="A0A4Y8L440"/>
<dbReference type="InterPro" id="IPR045939">
    <property type="entry name" value="YhcR_N"/>
</dbReference>
<dbReference type="Pfam" id="PF18942">
    <property type="entry name" value="DUF5689"/>
    <property type="match status" value="1"/>
</dbReference>
<dbReference type="Proteomes" id="UP000297861">
    <property type="component" value="Unassembled WGS sequence"/>
</dbReference>
<proteinExistence type="predicted"/>
<dbReference type="EMBL" id="SOML01000004">
    <property type="protein sequence ID" value="TFD96838.1"/>
    <property type="molecule type" value="Genomic_DNA"/>
</dbReference>